<name>A0ABQ4K164_9BACI</name>
<keyword evidence="1" id="KW-0472">Membrane</keyword>
<proteinExistence type="predicted"/>
<feature type="transmembrane region" description="Helical" evidence="1">
    <location>
        <begin position="20"/>
        <end position="39"/>
    </location>
</feature>
<gene>
    <name evidence="2" type="ORF">J1TS3_06030</name>
</gene>
<accession>A0ABQ4K164</accession>
<comment type="caution">
    <text evidence="2">The sequence shown here is derived from an EMBL/GenBank/DDBJ whole genome shotgun (WGS) entry which is preliminary data.</text>
</comment>
<sequence>MKLSYKNRNPGYTKDHFDIVSSTLFSVYIDLALFLTRILHIRSLFKDIDVPFFGFGGVKAATLNSVCNHSDSKSGFPFSG</sequence>
<evidence type="ECO:0000313" key="2">
    <source>
        <dbReference type="EMBL" id="GIN19469.1"/>
    </source>
</evidence>
<evidence type="ECO:0000256" key="1">
    <source>
        <dbReference type="SAM" id="Phobius"/>
    </source>
</evidence>
<evidence type="ECO:0000313" key="3">
    <source>
        <dbReference type="Proteomes" id="UP000680279"/>
    </source>
</evidence>
<dbReference type="EMBL" id="BOQT01000002">
    <property type="protein sequence ID" value="GIN19469.1"/>
    <property type="molecule type" value="Genomic_DNA"/>
</dbReference>
<reference evidence="2 3" key="1">
    <citation type="submission" date="2021-03" db="EMBL/GenBank/DDBJ databases">
        <title>Antimicrobial resistance genes in bacteria isolated from Japanese honey, and their potential for conferring macrolide and lincosamide resistance in the American foulbrood pathogen Paenibacillus larvae.</title>
        <authorList>
            <person name="Okamoto M."/>
            <person name="Kumagai M."/>
            <person name="Kanamori H."/>
            <person name="Takamatsu D."/>
        </authorList>
    </citation>
    <scope>NUCLEOTIDE SEQUENCE [LARGE SCALE GENOMIC DNA]</scope>
    <source>
        <strain evidence="2 3">J1TS3</strain>
    </source>
</reference>
<organism evidence="2 3">
    <name type="scientific">Siminovitchia fordii</name>
    <dbReference type="NCBI Taxonomy" id="254759"/>
    <lineage>
        <taxon>Bacteria</taxon>
        <taxon>Bacillati</taxon>
        <taxon>Bacillota</taxon>
        <taxon>Bacilli</taxon>
        <taxon>Bacillales</taxon>
        <taxon>Bacillaceae</taxon>
        <taxon>Siminovitchia</taxon>
    </lineage>
</organism>
<protein>
    <submittedName>
        <fullName evidence="2">Uncharacterized protein</fullName>
    </submittedName>
</protein>
<keyword evidence="1" id="KW-1133">Transmembrane helix</keyword>
<dbReference type="Proteomes" id="UP000680279">
    <property type="component" value="Unassembled WGS sequence"/>
</dbReference>
<keyword evidence="3" id="KW-1185">Reference proteome</keyword>
<keyword evidence="1" id="KW-0812">Transmembrane</keyword>